<organism evidence="2 3">
    <name type="scientific">Columbina picui</name>
    <name type="common">Picui ground-dove</name>
    <dbReference type="NCBI Taxonomy" id="115618"/>
    <lineage>
        <taxon>Eukaryota</taxon>
        <taxon>Metazoa</taxon>
        <taxon>Chordata</taxon>
        <taxon>Craniata</taxon>
        <taxon>Vertebrata</taxon>
        <taxon>Euteleostomi</taxon>
        <taxon>Archelosauria</taxon>
        <taxon>Archosauria</taxon>
        <taxon>Dinosauria</taxon>
        <taxon>Saurischia</taxon>
        <taxon>Theropoda</taxon>
        <taxon>Coelurosauria</taxon>
        <taxon>Aves</taxon>
        <taxon>Neognathae</taxon>
        <taxon>Neoaves</taxon>
        <taxon>Columbimorphae</taxon>
        <taxon>Columbiformes</taxon>
        <taxon>Columbidae</taxon>
        <taxon>Columbina</taxon>
    </lineage>
</organism>
<dbReference type="PANTHER" id="PTHR14362:SF2">
    <property type="entry name" value="COILED-COIL DOMAIN-CONTAINING PROTEIN 81"/>
    <property type="match status" value="1"/>
</dbReference>
<dbReference type="InterPro" id="IPR040673">
    <property type="entry name" value="CCDC81_HU_dom_2"/>
</dbReference>
<feature type="non-terminal residue" evidence="2">
    <location>
        <position position="105"/>
    </location>
</feature>
<reference evidence="2 3" key="1">
    <citation type="submission" date="2019-09" db="EMBL/GenBank/DDBJ databases">
        <title>Bird 10,000 Genomes (B10K) Project - Family phase.</title>
        <authorList>
            <person name="Zhang G."/>
        </authorList>
    </citation>
    <scope>NUCLEOTIDE SEQUENCE [LARGE SCALE GENOMIC DNA]</scope>
    <source>
        <strain evidence="2">B10K-DU-021-26</strain>
        <tissue evidence="2">Mixed tissue sample</tissue>
    </source>
</reference>
<dbReference type="Proteomes" id="UP000530263">
    <property type="component" value="Unassembled WGS sequence"/>
</dbReference>
<dbReference type="EMBL" id="VYZG01005586">
    <property type="protein sequence ID" value="NWQ84483.1"/>
    <property type="molecule type" value="Genomic_DNA"/>
</dbReference>
<dbReference type="OrthoDB" id="125906at2759"/>
<dbReference type="InterPro" id="IPR026295">
    <property type="entry name" value="CCD81"/>
</dbReference>
<evidence type="ECO:0000259" key="1">
    <source>
        <dbReference type="Pfam" id="PF18289"/>
    </source>
</evidence>
<sequence>QGVRIPTLGSFDAVEQKVQVGDEVVTIIRPTFHLARNLVVGHNLMDNKAYLPGNKDLEPIKYSTVAAAASTSRRKVEGCIQGTLSLFSYCLGNGENVALLLKDIG</sequence>
<comment type="caution">
    <text evidence="2">The sequence shown here is derived from an EMBL/GenBank/DDBJ whole genome shotgun (WGS) entry which is preliminary data.</text>
</comment>
<evidence type="ECO:0000313" key="3">
    <source>
        <dbReference type="Proteomes" id="UP000530263"/>
    </source>
</evidence>
<dbReference type="PANTHER" id="PTHR14362">
    <property type="entry name" value="COILED-COIL DOMAIN-CONTAINING PROTEIN 81"/>
    <property type="match status" value="1"/>
</dbReference>
<keyword evidence="3" id="KW-1185">Reference proteome</keyword>
<proteinExistence type="predicted"/>
<dbReference type="Pfam" id="PF18289">
    <property type="entry name" value="HU-CCDC81_euk_2"/>
    <property type="match status" value="1"/>
</dbReference>
<protein>
    <submittedName>
        <fullName evidence="2">CCD81 protein</fullName>
    </submittedName>
</protein>
<dbReference type="AlphaFoldDB" id="A0A7K4SFD7"/>
<feature type="domain" description="CCDC81 HU" evidence="1">
    <location>
        <begin position="58"/>
        <end position="105"/>
    </location>
</feature>
<dbReference type="GO" id="GO:0005815">
    <property type="term" value="C:microtubule organizing center"/>
    <property type="evidence" value="ECO:0007669"/>
    <property type="project" value="TreeGrafter"/>
</dbReference>
<feature type="non-terminal residue" evidence="2">
    <location>
        <position position="1"/>
    </location>
</feature>
<evidence type="ECO:0000313" key="2">
    <source>
        <dbReference type="EMBL" id="NWQ84483.1"/>
    </source>
</evidence>
<name>A0A7K4SFD7_COLPI</name>
<gene>
    <name evidence="2" type="primary">Ccdc81_1</name>
    <name evidence="2" type="ORF">COLPIC_R14029</name>
</gene>
<accession>A0A7K4SFD7</accession>